<protein>
    <submittedName>
        <fullName evidence="1">Uncharacterized protein</fullName>
    </submittedName>
</protein>
<comment type="caution">
    <text evidence="1">The sequence shown here is derived from an EMBL/GenBank/DDBJ whole genome shotgun (WGS) entry which is preliminary data.</text>
</comment>
<dbReference type="Proteomes" id="UP001632038">
    <property type="component" value="Unassembled WGS sequence"/>
</dbReference>
<evidence type="ECO:0000313" key="1">
    <source>
        <dbReference type="EMBL" id="KAL3619353.1"/>
    </source>
</evidence>
<organism evidence="1 2">
    <name type="scientific">Castilleja foliolosa</name>
    <dbReference type="NCBI Taxonomy" id="1961234"/>
    <lineage>
        <taxon>Eukaryota</taxon>
        <taxon>Viridiplantae</taxon>
        <taxon>Streptophyta</taxon>
        <taxon>Embryophyta</taxon>
        <taxon>Tracheophyta</taxon>
        <taxon>Spermatophyta</taxon>
        <taxon>Magnoliopsida</taxon>
        <taxon>eudicotyledons</taxon>
        <taxon>Gunneridae</taxon>
        <taxon>Pentapetalae</taxon>
        <taxon>asterids</taxon>
        <taxon>lamiids</taxon>
        <taxon>Lamiales</taxon>
        <taxon>Orobanchaceae</taxon>
        <taxon>Pedicularideae</taxon>
        <taxon>Castillejinae</taxon>
        <taxon>Castilleja</taxon>
    </lineage>
</organism>
<dbReference type="AlphaFoldDB" id="A0ABD3BQ59"/>
<keyword evidence="2" id="KW-1185">Reference proteome</keyword>
<gene>
    <name evidence="1" type="ORF">CASFOL_036923</name>
</gene>
<proteinExistence type="predicted"/>
<reference evidence="2" key="1">
    <citation type="journal article" date="2024" name="IScience">
        <title>Strigolactones Initiate the Formation of Haustorium-like Structures in Castilleja.</title>
        <authorList>
            <person name="Buerger M."/>
            <person name="Peterson D."/>
            <person name="Chory J."/>
        </authorList>
    </citation>
    <scope>NUCLEOTIDE SEQUENCE [LARGE SCALE GENOMIC DNA]</scope>
</reference>
<dbReference type="EMBL" id="JAVIJP010000069">
    <property type="protein sequence ID" value="KAL3619353.1"/>
    <property type="molecule type" value="Genomic_DNA"/>
</dbReference>
<evidence type="ECO:0000313" key="2">
    <source>
        <dbReference type="Proteomes" id="UP001632038"/>
    </source>
</evidence>
<sequence length="116" mass="12843">MPDHQILALIDQLLSFTQQIVSVDPSVPIDPIVVDVDVCTIQLDGETINDIFGRAVTPGCLTPLQLVGLVDKEKKLCRRRVRDFLIYGLPRVRMDKGSGLMEECSICMCGPWCRGG</sequence>
<accession>A0ABD3BQ59</accession>
<name>A0ABD3BQ59_9LAMI</name>